<dbReference type="GO" id="GO:0008233">
    <property type="term" value="F:peptidase activity"/>
    <property type="evidence" value="ECO:0007669"/>
    <property type="project" value="InterPro"/>
</dbReference>
<dbReference type="NCBIfam" id="TIGR03688">
    <property type="entry name" value="depupylase_Dop"/>
    <property type="match status" value="1"/>
</dbReference>
<dbReference type="InterPro" id="IPR004347">
    <property type="entry name" value="Pup_ligase/deamidase"/>
</dbReference>
<reference evidence="3" key="2">
    <citation type="submission" date="2023-10" db="EMBL/GenBank/DDBJ databases">
        <authorList>
            <person name="Choi B."/>
        </authorList>
    </citation>
    <scope>NUCLEOTIDE SEQUENCE</scope>
    <source>
        <strain evidence="3">UMB0763</strain>
    </source>
</reference>
<evidence type="ECO:0000313" key="4">
    <source>
        <dbReference type="Proteomes" id="UP000234560"/>
    </source>
</evidence>
<proteinExistence type="inferred from homology"/>
<dbReference type="GO" id="GO:0010498">
    <property type="term" value="P:proteasomal protein catabolic process"/>
    <property type="evidence" value="ECO:0007669"/>
    <property type="project" value="InterPro"/>
</dbReference>
<gene>
    <name evidence="3" type="primary">dop</name>
    <name evidence="3" type="ORF">CYJ47_06115</name>
</gene>
<name>A0AAF0YWP8_9CORY</name>
<dbReference type="KEGG" id="cpyr:CYJ47_06115"/>
<dbReference type="EMBL" id="CP136958">
    <property type="protein sequence ID" value="WOT03324.1"/>
    <property type="molecule type" value="Genomic_DNA"/>
</dbReference>
<dbReference type="GO" id="GO:0016811">
    <property type="term" value="F:hydrolase activity, acting on carbon-nitrogen (but not peptide) bonds, in linear amides"/>
    <property type="evidence" value="ECO:0007669"/>
    <property type="project" value="InterPro"/>
</dbReference>
<dbReference type="Proteomes" id="UP000234560">
    <property type="component" value="Chromosome"/>
</dbReference>
<keyword evidence="3" id="KW-0378">Hydrolase</keyword>
<reference evidence="3" key="1">
    <citation type="submission" date="2017-12" db="EMBL/GenBank/DDBJ databases">
        <authorList>
            <person name="Thomas-White K."/>
            <person name="Wolfe A.J."/>
        </authorList>
    </citation>
    <scope>NUCLEOTIDE SEQUENCE</scope>
    <source>
        <strain evidence="3">UMB0763</strain>
    </source>
</reference>
<dbReference type="PANTHER" id="PTHR42307">
    <property type="entry name" value="PUP DEAMIDASE/DEPUPYLASE"/>
    <property type="match status" value="1"/>
</dbReference>
<dbReference type="Pfam" id="PF03136">
    <property type="entry name" value="Pup_ligase"/>
    <property type="match status" value="1"/>
</dbReference>
<dbReference type="AlphaFoldDB" id="A0AAF0YWP8"/>
<evidence type="ECO:0000313" key="3">
    <source>
        <dbReference type="EMBL" id="WOT03324.1"/>
    </source>
</evidence>
<accession>A0AAF0YWP8</accession>
<dbReference type="PANTHER" id="PTHR42307:SF2">
    <property type="entry name" value="PUP DEAMIDASE_DEPUPYLASE"/>
    <property type="match status" value="1"/>
</dbReference>
<dbReference type="GO" id="GO:0005524">
    <property type="term" value="F:ATP binding"/>
    <property type="evidence" value="ECO:0007669"/>
    <property type="project" value="TreeGrafter"/>
</dbReference>
<dbReference type="EC" id="3.5.1.119" evidence="3"/>
<evidence type="ECO:0000256" key="1">
    <source>
        <dbReference type="ARBA" id="ARBA00009114"/>
    </source>
</evidence>
<dbReference type="GO" id="GO:0019941">
    <property type="term" value="P:modification-dependent protein catabolic process"/>
    <property type="evidence" value="ECO:0007669"/>
    <property type="project" value="InterPro"/>
</dbReference>
<dbReference type="RefSeq" id="WP_101679025.1">
    <property type="nucleotide sequence ID" value="NZ_CAMYCO010000001.1"/>
</dbReference>
<evidence type="ECO:0000256" key="2">
    <source>
        <dbReference type="PIRSR" id="PIRSR018077-1"/>
    </source>
</evidence>
<sequence length="517" mass="56582">MTTFIGTETEYGIATPSDPALSPIVSSTHAVVAYASTTDQSRARWDFAQESPLKDQRGFDLRRYHTVPVIDPRAIGVANVVVDNGARFYVDHAHPEYSSPETSNALDAVLYDAAGDVILREAVAAVREHTEAGHSILQGHDPCPDVKIYKNNVDGKGASYGSHENYLYSREVDFDELAAALTPFFVARQVLCGAGRVGLGQESEEVSGVDPETGEELPWFQISQRADYIETTISLETTLNRGIINTRDESHTSAGFARLHVINGDATLSHTSTLLKVGTTALVIDAISRGVDFSDLQLAHPVAAFHTVSRDLTVSTPYQLVDGRSLTAIGLLREYAARVEASTAAESQVMDTWTTVMDLLERDPLSTSHLIDWTAKLALCRGFVARGVSWTDPKLQAIDIQYSDIDPRHSLYHALVRKGRMTTLFTDQEIARAAHTPPTDTRAYFRGLLMHNYGHYVTRVNWDTAVVAPDTGDTEFTVRFADLASFTAAQLGDLFSRGLPVGEFLAELERHGTVSPA</sequence>
<feature type="active site" description="Proton acceptor" evidence="2">
    <location>
        <position position="91"/>
    </location>
</feature>
<comment type="similarity">
    <text evidence="1">Belongs to the Pup ligase/Pup deamidase family. Pup deamidase subfamily.</text>
</comment>
<dbReference type="InterPro" id="IPR022366">
    <property type="entry name" value="Pup_deamidase"/>
</dbReference>
<organism evidence="3 4">
    <name type="scientific">Corynebacterium pyruviciproducens</name>
    <dbReference type="NCBI Taxonomy" id="598660"/>
    <lineage>
        <taxon>Bacteria</taxon>
        <taxon>Bacillati</taxon>
        <taxon>Actinomycetota</taxon>
        <taxon>Actinomycetes</taxon>
        <taxon>Mycobacteriales</taxon>
        <taxon>Corynebacteriaceae</taxon>
        <taxon>Corynebacterium</taxon>
    </lineage>
</organism>
<dbReference type="GO" id="GO:0070490">
    <property type="term" value="P:protein pupylation"/>
    <property type="evidence" value="ECO:0007669"/>
    <property type="project" value="TreeGrafter"/>
</dbReference>
<dbReference type="PIRSF" id="PIRSF018077">
    <property type="entry name" value="UCP018077"/>
    <property type="match status" value="1"/>
</dbReference>
<protein>
    <submittedName>
        <fullName evidence="3">Depupylase/deamidase Dop</fullName>
        <ecNumber evidence="3">3.5.1.119</ecNumber>
    </submittedName>
</protein>